<evidence type="ECO:0000256" key="1">
    <source>
        <dbReference type="SAM" id="Phobius"/>
    </source>
</evidence>
<organism evidence="2 4">
    <name type="scientific">Populus alba x Populus x berolinensis</name>
    <dbReference type="NCBI Taxonomy" id="444605"/>
    <lineage>
        <taxon>Eukaryota</taxon>
        <taxon>Viridiplantae</taxon>
        <taxon>Streptophyta</taxon>
        <taxon>Embryophyta</taxon>
        <taxon>Tracheophyta</taxon>
        <taxon>Spermatophyta</taxon>
        <taxon>Magnoliopsida</taxon>
        <taxon>eudicotyledons</taxon>
        <taxon>Gunneridae</taxon>
        <taxon>Pentapetalae</taxon>
        <taxon>rosids</taxon>
        <taxon>fabids</taxon>
        <taxon>Malpighiales</taxon>
        <taxon>Salicaceae</taxon>
        <taxon>Saliceae</taxon>
        <taxon>Populus</taxon>
    </lineage>
</organism>
<evidence type="ECO:0000313" key="2">
    <source>
        <dbReference type="EMBL" id="KAJ6977287.1"/>
    </source>
</evidence>
<protein>
    <submittedName>
        <fullName evidence="2">Uncharacterized protein</fullName>
    </submittedName>
</protein>
<dbReference type="AlphaFoldDB" id="A0AAD6Q352"/>
<gene>
    <name evidence="2" type="ORF">NC653_029256</name>
    <name evidence="3" type="ORF">NC653_030026</name>
</gene>
<evidence type="ECO:0000313" key="4">
    <source>
        <dbReference type="Proteomes" id="UP001164929"/>
    </source>
</evidence>
<dbReference type="EMBL" id="JAQIZT010000012">
    <property type="protein sequence ID" value="KAJ6978323.1"/>
    <property type="molecule type" value="Genomic_DNA"/>
</dbReference>
<keyword evidence="1" id="KW-1133">Transmembrane helix</keyword>
<accession>A0AAD6Q352</accession>
<reference evidence="2" key="1">
    <citation type="journal article" date="2023" name="Mol. Ecol. Resour.">
        <title>Chromosome-level genome assembly of a triploid poplar Populus alba 'Berolinensis'.</title>
        <authorList>
            <person name="Chen S."/>
            <person name="Yu Y."/>
            <person name="Wang X."/>
            <person name="Wang S."/>
            <person name="Zhang T."/>
            <person name="Zhou Y."/>
            <person name="He R."/>
            <person name="Meng N."/>
            <person name="Wang Y."/>
            <person name="Liu W."/>
            <person name="Liu Z."/>
            <person name="Liu J."/>
            <person name="Guo Q."/>
            <person name="Huang H."/>
            <person name="Sederoff R.R."/>
            <person name="Wang G."/>
            <person name="Qu G."/>
            <person name="Chen S."/>
        </authorList>
    </citation>
    <scope>NUCLEOTIDE SEQUENCE</scope>
    <source>
        <strain evidence="2">SC-2020</strain>
    </source>
</reference>
<evidence type="ECO:0000313" key="3">
    <source>
        <dbReference type="EMBL" id="KAJ6978323.1"/>
    </source>
</evidence>
<comment type="caution">
    <text evidence="2">The sequence shown here is derived from an EMBL/GenBank/DDBJ whole genome shotgun (WGS) entry which is preliminary data.</text>
</comment>
<dbReference type="EMBL" id="JAQIZT010000012">
    <property type="protein sequence ID" value="KAJ6977287.1"/>
    <property type="molecule type" value="Genomic_DNA"/>
</dbReference>
<dbReference type="Proteomes" id="UP001164929">
    <property type="component" value="Chromosome 12"/>
</dbReference>
<sequence>MSVFIPAPDGPIPLPIPPSTPLGVAEYGVVGVVEDGVVVEGVVVDGVVVEGVVVDGFVVTGVGVAVTGVGVVLVPAALEKRRWSGGRKISFEHMTKNNPRS</sequence>
<keyword evidence="4" id="KW-1185">Reference proteome</keyword>
<keyword evidence="1" id="KW-0472">Membrane</keyword>
<keyword evidence="1" id="KW-0812">Transmembrane</keyword>
<proteinExistence type="predicted"/>
<feature type="transmembrane region" description="Helical" evidence="1">
    <location>
        <begin position="57"/>
        <end position="78"/>
    </location>
</feature>
<name>A0AAD6Q352_9ROSI</name>